<evidence type="ECO:0000313" key="2">
    <source>
        <dbReference type="EMBL" id="NIJ11269.1"/>
    </source>
</evidence>
<keyword evidence="3" id="KW-1185">Reference proteome</keyword>
<evidence type="ECO:0008006" key="4">
    <source>
        <dbReference type="Google" id="ProtNLM"/>
    </source>
</evidence>
<feature type="signal peptide" evidence="1">
    <location>
        <begin position="1"/>
        <end position="22"/>
    </location>
</feature>
<evidence type="ECO:0000313" key="3">
    <source>
        <dbReference type="Proteomes" id="UP000545493"/>
    </source>
</evidence>
<dbReference type="RefSeq" id="WP_167168333.1">
    <property type="nucleotide sequence ID" value="NZ_JAAOYM010000001.1"/>
</dbReference>
<name>A0A7X5UNI5_9PSEU</name>
<dbReference type="AlphaFoldDB" id="A0A7X5UNI5"/>
<protein>
    <recommendedName>
        <fullName evidence="4">Secreted protein</fullName>
    </recommendedName>
</protein>
<reference evidence="2 3" key="1">
    <citation type="submission" date="2020-03" db="EMBL/GenBank/DDBJ databases">
        <title>Sequencing the genomes of 1000 actinobacteria strains.</title>
        <authorList>
            <person name="Klenk H.-P."/>
        </authorList>
    </citation>
    <scope>NUCLEOTIDE SEQUENCE [LARGE SCALE GENOMIC DNA]</scope>
    <source>
        <strain evidence="2 3">DSM 45685</strain>
    </source>
</reference>
<gene>
    <name evidence="2" type="ORF">FHU38_001613</name>
</gene>
<accession>A0A7X5UNI5</accession>
<proteinExistence type="predicted"/>
<evidence type="ECO:0000256" key="1">
    <source>
        <dbReference type="SAM" id="SignalP"/>
    </source>
</evidence>
<keyword evidence="1" id="KW-0732">Signal</keyword>
<dbReference type="Proteomes" id="UP000545493">
    <property type="component" value="Unassembled WGS sequence"/>
</dbReference>
<comment type="caution">
    <text evidence="2">The sequence shown here is derived from an EMBL/GenBank/DDBJ whole genome shotgun (WGS) entry which is preliminary data.</text>
</comment>
<feature type="chain" id="PRO_5038777465" description="Secreted protein" evidence="1">
    <location>
        <begin position="23"/>
        <end position="394"/>
    </location>
</feature>
<organism evidence="2 3">
    <name type="scientific">Saccharomonospora amisosensis</name>
    <dbReference type="NCBI Taxonomy" id="1128677"/>
    <lineage>
        <taxon>Bacteria</taxon>
        <taxon>Bacillati</taxon>
        <taxon>Actinomycetota</taxon>
        <taxon>Actinomycetes</taxon>
        <taxon>Pseudonocardiales</taxon>
        <taxon>Pseudonocardiaceae</taxon>
        <taxon>Saccharomonospora</taxon>
    </lineage>
</organism>
<dbReference type="EMBL" id="JAAOYM010000001">
    <property type="protein sequence ID" value="NIJ11269.1"/>
    <property type="molecule type" value="Genomic_DNA"/>
</dbReference>
<sequence length="394" mass="42587">MPSRGLRLALLALALIASTTVAGTALVASTARADPTVITASDFRLEEGPYNPVISALDGVLPAASVPAVLDSANRSATTSGCDPAADHQVAAFCWEVGDNTTKDWYPQGISSTADAYGSGTYEGRTALFVSWYYNGTGTNKGVRMSFVDYENPAAPRYRHVLLVQPHTDSAGRPDFRPVTVHAGGIFGYGHYLYVADTWGGFRAFDLRHIWRVSTGDKSKVGRQADGTYHAFNYRYVLPQAQRFTASTEGGASRLRFSAASLDRTSAPDSVIVCEYDADGTATRVVRFPIDYTDRKFKESPDGYTHGTEAYRVDIKSMQGATAIDDEFFVSASAGSSSRGSLYTFTGNEGPVEYFGAQPAGPEDLSYRGPRGQLWSLTEYPGTRYVYALDPSGF</sequence>